<feature type="transmembrane region" description="Helical" evidence="1">
    <location>
        <begin position="36"/>
        <end position="57"/>
    </location>
</feature>
<evidence type="ECO:0000256" key="1">
    <source>
        <dbReference type="SAM" id="Phobius"/>
    </source>
</evidence>
<protein>
    <submittedName>
        <fullName evidence="2">Uncharacterized protein</fullName>
    </submittedName>
</protein>
<evidence type="ECO:0000313" key="3">
    <source>
        <dbReference type="Proteomes" id="UP001165060"/>
    </source>
</evidence>
<keyword evidence="1" id="KW-1133">Transmembrane helix</keyword>
<proteinExistence type="predicted"/>
<feature type="transmembrane region" description="Helical" evidence="1">
    <location>
        <begin position="116"/>
        <end position="136"/>
    </location>
</feature>
<feature type="transmembrane region" description="Helical" evidence="1">
    <location>
        <begin position="156"/>
        <end position="175"/>
    </location>
</feature>
<accession>A0ABQ6M6N1</accession>
<gene>
    <name evidence="2" type="ORF">TeGR_g454</name>
</gene>
<reference evidence="2 3" key="1">
    <citation type="journal article" date="2023" name="Commun. Biol.">
        <title>Genome analysis of Parmales, the sister group of diatoms, reveals the evolutionary specialization of diatoms from phago-mixotrophs to photoautotrophs.</title>
        <authorList>
            <person name="Ban H."/>
            <person name="Sato S."/>
            <person name="Yoshikawa S."/>
            <person name="Yamada K."/>
            <person name="Nakamura Y."/>
            <person name="Ichinomiya M."/>
            <person name="Sato N."/>
            <person name="Blanc-Mathieu R."/>
            <person name="Endo H."/>
            <person name="Kuwata A."/>
            <person name="Ogata H."/>
        </authorList>
    </citation>
    <scope>NUCLEOTIDE SEQUENCE [LARGE SCALE GENOMIC DNA]</scope>
</reference>
<organism evidence="2 3">
    <name type="scientific">Tetraparma gracilis</name>
    <dbReference type="NCBI Taxonomy" id="2962635"/>
    <lineage>
        <taxon>Eukaryota</taxon>
        <taxon>Sar</taxon>
        <taxon>Stramenopiles</taxon>
        <taxon>Ochrophyta</taxon>
        <taxon>Bolidophyceae</taxon>
        <taxon>Parmales</taxon>
        <taxon>Triparmaceae</taxon>
        <taxon>Tetraparma</taxon>
    </lineage>
</organism>
<keyword evidence="1" id="KW-0812">Transmembrane</keyword>
<name>A0ABQ6M6N1_9STRA</name>
<keyword evidence="3" id="KW-1185">Reference proteome</keyword>
<feature type="transmembrane region" description="Helical" evidence="1">
    <location>
        <begin position="267"/>
        <end position="290"/>
    </location>
</feature>
<evidence type="ECO:0000313" key="2">
    <source>
        <dbReference type="EMBL" id="GMI20543.1"/>
    </source>
</evidence>
<sequence length="306" mass="35047">MQDMTCPRCDDSDCSFYEDDCVCKEMGEYCYKNFGYWYDLFLVAVVLLNGYNAYYGVKFTVEIMRLKVSMFCPRLFSCFSRGTEEAAALNGRPASLRRPTSSRVLKQKRLSAMESIIIFATTGTLMRLVWTVVVVNGRTASALLTTTPVESILLKAPQIFWIAGFFYTALVWERLSDQASSMQQRTANKKHYERLSFKVNMLNVFLLFVILPLYIYGNFENSYIAVYVDYFLMLLCVGVSISGWRFGKKLCVHLQSSLVSATLVPTIWNTCRLGCFSAWSLIIVGILYNFGGRSSGEKWWTYFYSV</sequence>
<keyword evidence="1" id="KW-0472">Membrane</keyword>
<comment type="caution">
    <text evidence="2">The sequence shown here is derived from an EMBL/GenBank/DDBJ whole genome shotgun (WGS) entry which is preliminary data.</text>
</comment>
<feature type="transmembrane region" description="Helical" evidence="1">
    <location>
        <begin position="223"/>
        <end position="246"/>
    </location>
</feature>
<dbReference type="Proteomes" id="UP001165060">
    <property type="component" value="Unassembled WGS sequence"/>
</dbReference>
<dbReference type="EMBL" id="BRYB01003783">
    <property type="protein sequence ID" value="GMI20543.1"/>
    <property type="molecule type" value="Genomic_DNA"/>
</dbReference>
<feature type="transmembrane region" description="Helical" evidence="1">
    <location>
        <begin position="195"/>
        <end position="217"/>
    </location>
</feature>